<dbReference type="Proteomes" id="UP000307173">
    <property type="component" value="Unassembled WGS sequence"/>
</dbReference>
<feature type="region of interest" description="Disordered" evidence="2">
    <location>
        <begin position="1"/>
        <end position="64"/>
    </location>
</feature>
<dbReference type="AlphaFoldDB" id="A0A4T0X4R8"/>
<evidence type="ECO:0000256" key="1">
    <source>
        <dbReference type="SAM" id="Coils"/>
    </source>
</evidence>
<gene>
    <name evidence="3" type="ORF">CANINC_001433</name>
</gene>
<evidence type="ECO:0000313" key="4">
    <source>
        <dbReference type="Proteomes" id="UP000307173"/>
    </source>
</evidence>
<feature type="coiled-coil region" evidence="1">
    <location>
        <begin position="65"/>
        <end position="92"/>
    </location>
</feature>
<name>A0A4T0X4R8_9ASCO</name>
<evidence type="ECO:0000256" key="2">
    <source>
        <dbReference type="SAM" id="MobiDB-lite"/>
    </source>
</evidence>
<dbReference type="EMBL" id="SELW01000220">
    <property type="protein sequence ID" value="TID29922.1"/>
    <property type="molecule type" value="Genomic_DNA"/>
</dbReference>
<comment type="caution">
    <text evidence="3">The sequence shown here is derived from an EMBL/GenBank/DDBJ whole genome shotgun (WGS) entry which is preliminary data.</text>
</comment>
<proteinExistence type="predicted"/>
<evidence type="ECO:0000313" key="3">
    <source>
        <dbReference type="EMBL" id="TID29922.1"/>
    </source>
</evidence>
<keyword evidence="4" id="KW-1185">Reference proteome</keyword>
<reference evidence="3 4" key="1">
    <citation type="journal article" date="2019" name="Front. Genet.">
        <title>Whole-Genome Sequencing of the Opportunistic Yeast Pathogen Candida inconspicua Uncovers Its Hybrid Origin.</title>
        <authorList>
            <person name="Mixao V."/>
            <person name="Hansen A.P."/>
            <person name="Saus E."/>
            <person name="Boekhout T."/>
            <person name="Lass-Florl C."/>
            <person name="Gabaldon T."/>
        </authorList>
    </citation>
    <scope>NUCLEOTIDE SEQUENCE [LARGE SCALE GENOMIC DNA]</scope>
    <source>
        <strain evidence="3 4">CBS 180</strain>
    </source>
</reference>
<feature type="compositionally biased region" description="Polar residues" evidence="2">
    <location>
        <begin position="30"/>
        <end position="39"/>
    </location>
</feature>
<accession>A0A4T0X4R8</accession>
<sequence>MKIVFPDSVEKELQQQKQQPQNSGVVPKETQVSQPTQLSPKEVEELNRRIQNTTSKLYTPKSPLAPEFKSRSAEIEERLKRIQERFAAVKIKEEARNAEIRRQAWLKYSHLTKPTIQDFKRPITTFFLFASAVYMTMQYSWHLLENEDFVENMESHQKQLVKELNLAFANQAEVMKNYEDQNTAGKWWKLWR</sequence>
<keyword evidence="1" id="KW-0175">Coiled coil</keyword>
<protein>
    <submittedName>
        <fullName evidence="3">Uncharacterized protein</fullName>
    </submittedName>
</protein>
<organism evidence="3 4">
    <name type="scientific">Pichia inconspicua</name>
    <dbReference type="NCBI Taxonomy" id="52247"/>
    <lineage>
        <taxon>Eukaryota</taxon>
        <taxon>Fungi</taxon>
        <taxon>Dikarya</taxon>
        <taxon>Ascomycota</taxon>
        <taxon>Saccharomycotina</taxon>
        <taxon>Pichiomycetes</taxon>
        <taxon>Pichiales</taxon>
        <taxon>Pichiaceae</taxon>
        <taxon>Pichia</taxon>
    </lineage>
</organism>
<dbReference type="OrthoDB" id="3991135at2759"/>